<dbReference type="GO" id="GO:0006457">
    <property type="term" value="P:protein folding"/>
    <property type="evidence" value="ECO:0007669"/>
    <property type="project" value="TreeGrafter"/>
</dbReference>
<evidence type="ECO:0000313" key="18">
    <source>
        <dbReference type="Proteomes" id="UP000663873"/>
    </source>
</evidence>
<keyword evidence="5 14" id="KW-0812">Transmembrane</keyword>
<protein>
    <recommendedName>
        <fullName evidence="14">Sulfhydryl oxidase</fullName>
        <ecNumber evidence="14">1.8.3.2</ecNumber>
    </recommendedName>
</protein>
<feature type="transmembrane region" description="Helical" evidence="14">
    <location>
        <begin position="913"/>
        <end position="937"/>
    </location>
</feature>
<evidence type="ECO:0000256" key="7">
    <source>
        <dbReference type="ARBA" id="ARBA00022827"/>
    </source>
</evidence>
<dbReference type="InterPro" id="IPR040986">
    <property type="entry name" value="QSOX_FAD-bd_dom"/>
</dbReference>
<feature type="domain" description="ERV/ALR sulfhydryl oxidase" evidence="15">
    <location>
        <begin position="434"/>
        <end position="537"/>
    </location>
</feature>
<name>A0A820FYV0_9BILA</name>
<feature type="transmembrane region" description="Helical" evidence="14">
    <location>
        <begin position="999"/>
        <end position="1022"/>
    </location>
</feature>
<evidence type="ECO:0000256" key="4">
    <source>
        <dbReference type="ARBA" id="ARBA00022630"/>
    </source>
</evidence>
<dbReference type="InterPro" id="IPR036774">
    <property type="entry name" value="ERV/ALR_sulphydryl_oxid_sf"/>
</dbReference>
<evidence type="ECO:0000256" key="9">
    <source>
        <dbReference type="ARBA" id="ARBA00023002"/>
    </source>
</evidence>
<evidence type="ECO:0000256" key="1">
    <source>
        <dbReference type="ARBA" id="ARBA00001974"/>
    </source>
</evidence>
<dbReference type="Pfam" id="PF01490">
    <property type="entry name" value="Aa_trans"/>
    <property type="match status" value="1"/>
</dbReference>
<dbReference type="InterPro" id="IPR013766">
    <property type="entry name" value="Thioredoxin_domain"/>
</dbReference>
<feature type="domain" description="Thioredoxin" evidence="16">
    <location>
        <begin position="31"/>
        <end position="163"/>
    </location>
</feature>
<organism evidence="17 18">
    <name type="scientific">Rotaria socialis</name>
    <dbReference type="NCBI Taxonomy" id="392032"/>
    <lineage>
        <taxon>Eukaryota</taxon>
        <taxon>Metazoa</taxon>
        <taxon>Spiralia</taxon>
        <taxon>Gnathifera</taxon>
        <taxon>Rotifera</taxon>
        <taxon>Eurotatoria</taxon>
        <taxon>Bdelloidea</taxon>
        <taxon>Philodinida</taxon>
        <taxon>Philodinidae</taxon>
        <taxon>Rotaria</taxon>
    </lineage>
</organism>
<dbReference type="Pfam" id="PF04777">
    <property type="entry name" value="Evr1_Alr"/>
    <property type="match status" value="1"/>
</dbReference>
<keyword evidence="9 14" id="KW-0560">Oxidoreductase</keyword>
<comment type="caution">
    <text evidence="17">The sequence shown here is derived from an EMBL/GenBank/DDBJ whole genome shotgun (WGS) entry which is preliminary data.</text>
</comment>
<feature type="transmembrane region" description="Helical" evidence="14">
    <location>
        <begin position="1058"/>
        <end position="1077"/>
    </location>
</feature>
<evidence type="ECO:0000256" key="11">
    <source>
        <dbReference type="ARBA" id="ARBA00023157"/>
    </source>
</evidence>
<dbReference type="PANTHER" id="PTHR22897">
    <property type="entry name" value="QUIESCIN Q6-RELATED SULFHYDRYL OXIDASE"/>
    <property type="match status" value="1"/>
</dbReference>
<dbReference type="Pfam" id="PF00085">
    <property type="entry name" value="Thioredoxin"/>
    <property type="match status" value="1"/>
</dbReference>
<comment type="caution">
    <text evidence="14">Lacks conserved residue(s) required for the propagation of feature annotation.</text>
</comment>
<feature type="transmembrane region" description="Helical" evidence="14">
    <location>
        <begin position="1028"/>
        <end position="1046"/>
    </location>
</feature>
<dbReference type="InterPro" id="IPR017937">
    <property type="entry name" value="Thioredoxin_CS"/>
</dbReference>
<keyword evidence="6" id="KW-0732">Signal</keyword>
<dbReference type="PANTHER" id="PTHR22897:SF8">
    <property type="entry name" value="SULFHYDRYL OXIDASE"/>
    <property type="match status" value="1"/>
</dbReference>
<dbReference type="EC" id="1.8.3.2" evidence="14"/>
<dbReference type="GO" id="GO:0016971">
    <property type="term" value="F:flavin-dependent sulfhydryl oxidase activity"/>
    <property type="evidence" value="ECO:0007669"/>
    <property type="project" value="InterPro"/>
</dbReference>
<evidence type="ECO:0000256" key="5">
    <source>
        <dbReference type="ARBA" id="ARBA00022692"/>
    </source>
</evidence>
<dbReference type="InterPro" id="IPR042568">
    <property type="entry name" value="QSOX_FAD-bd_sf"/>
</dbReference>
<keyword evidence="7 14" id="KW-0274">FAD</keyword>
<gene>
    <name evidence="17" type="ORF">UJA718_LOCUS10665</name>
</gene>
<dbReference type="SUPFAM" id="SSF69000">
    <property type="entry name" value="FAD-dependent thiol oxidase"/>
    <property type="match status" value="1"/>
</dbReference>
<comment type="catalytic activity">
    <reaction evidence="13 14">
        <text>2 R'C(R)SH + O2 = R'C(R)S-S(R)CR' + H2O2</text>
        <dbReference type="Rhea" id="RHEA:17357"/>
        <dbReference type="ChEBI" id="CHEBI:15379"/>
        <dbReference type="ChEBI" id="CHEBI:16240"/>
        <dbReference type="ChEBI" id="CHEBI:16520"/>
        <dbReference type="ChEBI" id="CHEBI:17412"/>
        <dbReference type="EC" id="1.8.3.2"/>
    </reaction>
</comment>
<dbReference type="PROSITE" id="PS00194">
    <property type="entry name" value="THIOREDOXIN_1"/>
    <property type="match status" value="1"/>
</dbReference>
<feature type="transmembrane region" description="Helical" evidence="14">
    <location>
        <begin position="957"/>
        <end position="978"/>
    </location>
</feature>
<evidence type="ECO:0000256" key="12">
    <source>
        <dbReference type="ARBA" id="ARBA00023180"/>
    </source>
</evidence>
<feature type="transmembrane region" description="Helical" evidence="14">
    <location>
        <begin position="841"/>
        <end position="859"/>
    </location>
</feature>
<proteinExistence type="inferred from homology"/>
<evidence type="ECO:0000256" key="2">
    <source>
        <dbReference type="ARBA" id="ARBA00004370"/>
    </source>
</evidence>
<feature type="transmembrane region" description="Helical" evidence="14">
    <location>
        <begin position="766"/>
        <end position="789"/>
    </location>
</feature>
<reference evidence="17" key="1">
    <citation type="submission" date="2021-02" db="EMBL/GenBank/DDBJ databases">
        <authorList>
            <person name="Nowell W R."/>
        </authorList>
    </citation>
    <scope>NUCLEOTIDE SEQUENCE</scope>
</reference>
<feature type="transmembrane region" description="Helical" evidence="14">
    <location>
        <begin position="722"/>
        <end position="745"/>
    </location>
</feature>
<comment type="subcellular location">
    <subcellularLocation>
        <location evidence="2">Membrane</location>
    </subcellularLocation>
</comment>
<dbReference type="Gene3D" id="3.40.30.10">
    <property type="entry name" value="Glutaredoxin"/>
    <property type="match status" value="2"/>
</dbReference>
<dbReference type="InterPro" id="IPR036249">
    <property type="entry name" value="Thioredoxin-like_sf"/>
</dbReference>
<dbReference type="InterPro" id="IPR017905">
    <property type="entry name" value="ERV/ALR_sulphydryl_oxidase"/>
</dbReference>
<dbReference type="Pfam" id="PF18371">
    <property type="entry name" value="FAD_SOX"/>
    <property type="match status" value="1"/>
</dbReference>
<comment type="similarity">
    <text evidence="3">Belongs to the quiescin-sulfhydryl oxidase (QSOX) family.</text>
</comment>
<keyword evidence="10 14" id="KW-0472">Membrane</keyword>
<keyword evidence="18" id="KW-1185">Reference proteome</keyword>
<evidence type="ECO:0000256" key="6">
    <source>
        <dbReference type="ARBA" id="ARBA00022729"/>
    </source>
</evidence>
<dbReference type="GO" id="GO:0000139">
    <property type="term" value="C:Golgi membrane"/>
    <property type="evidence" value="ECO:0007669"/>
    <property type="project" value="TreeGrafter"/>
</dbReference>
<keyword evidence="8 14" id="KW-1133">Transmembrane helix</keyword>
<evidence type="ECO:0000256" key="13">
    <source>
        <dbReference type="ARBA" id="ARBA00048864"/>
    </source>
</evidence>
<dbReference type="PROSITE" id="PS51352">
    <property type="entry name" value="THIOREDOXIN_2"/>
    <property type="match status" value="1"/>
</dbReference>
<dbReference type="InterPro" id="IPR039798">
    <property type="entry name" value="Sulfhydryl_oxidase"/>
</dbReference>
<evidence type="ECO:0000256" key="14">
    <source>
        <dbReference type="RuleBase" id="RU371123"/>
    </source>
</evidence>
<dbReference type="GO" id="GO:0003756">
    <property type="term" value="F:protein disulfide isomerase activity"/>
    <property type="evidence" value="ECO:0007669"/>
    <property type="project" value="TreeGrafter"/>
</dbReference>
<evidence type="ECO:0000313" key="17">
    <source>
        <dbReference type="EMBL" id="CAF4269166.1"/>
    </source>
</evidence>
<keyword evidence="4 14" id="KW-0285">Flavoprotein</keyword>
<dbReference type="PROSITE" id="PS51324">
    <property type="entry name" value="ERV_ALR"/>
    <property type="match status" value="1"/>
</dbReference>
<evidence type="ECO:0000256" key="10">
    <source>
        <dbReference type="ARBA" id="ARBA00023136"/>
    </source>
</evidence>
<feature type="transmembrane region" description="Helical" evidence="14">
    <location>
        <begin position="809"/>
        <end position="829"/>
    </location>
</feature>
<dbReference type="Gene3D" id="1.20.120.1960">
    <property type="entry name" value="QSOX sulfhydryl oxidase domain"/>
    <property type="match status" value="1"/>
</dbReference>
<feature type="transmembrane region" description="Helical" evidence="14">
    <location>
        <begin position="879"/>
        <end position="901"/>
    </location>
</feature>
<evidence type="ECO:0000256" key="3">
    <source>
        <dbReference type="ARBA" id="ARBA00006041"/>
    </source>
</evidence>
<dbReference type="AlphaFoldDB" id="A0A820FYV0"/>
<comment type="cofactor">
    <cofactor evidence="1 14">
        <name>FAD</name>
        <dbReference type="ChEBI" id="CHEBI:57692"/>
    </cofactor>
</comment>
<dbReference type="InterPro" id="IPR013057">
    <property type="entry name" value="AA_transpt_TM"/>
</dbReference>
<dbReference type="GO" id="GO:0005615">
    <property type="term" value="C:extracellular space"/>
    <property type="evidence" value="ECO:0007669"/>
    <property type="project" value="TreeGrafter"/>
</dbReference>
<accession>A0A820FYV0</accession>
<sequence length="1119" mass="128636">MKSLFIDKYSDDFCWYFVLLIIIGVMRQTSSAVVPSQNSVSLYTDNDKVIILTSQNFSLTVYESNTAWLIEFYASWCGHCQSYANTYREVAIDTWGWKTVVRIGAINCYADENSALCEQHKIESYPTLRFIEPQTTMNASKTITITATDAKGVEKELIKKLVDVNRIEKSWPQFIPASRASFDDLFNRAPPSVKLLLLIIEKRDDFTGSQIMLDFSKYYEQLAIFRTTTDKKLWYRFQINITDIPALFAILPNRTIEKINTKQENTNENIGSRNLFNYAIRSYIRQRKYIVNFDDRDLEEIILSRNALKNAETKLISYKKNAQINLPVDNIIINQKISMIDFETALSYMFRREIPRIQEIRGEAYDALIHWLVVLIKYFPGREPVMNYLKQLLSAVKEQSNGLTGKQFRELADLNTTSSYLPNNNFQYKYCAGSSPTHRGYPCGLWILFHTLTVSQVQTELVQINTIEILSAIKKFLKYFFGCRHCSENFMKETKDINQLDSNNKYAAVIYLWEIHNRVNKRLHGDITEDLQHPKIQFPPKSLCSNCHLTNKNSDSDFDESTILKFLLRYFSKENIDLSLVENLAILDDNKQNRIPRNGHQTLIDQYTMIEITNEPKNNVGFIRSLISIFQNSKKKTATTKYDQEKYVIRSLLPHDNDMLEKLSRRAIRYTKRAIMGAAFFFTDEQEINRRSSVAGASYNLINSIVGSGVIGMSYSFRQSGYLAGILLLVMVAILTDYSTTILLRSGQMAKATTYQELVYNVLGKFGFLWLSLVQFLYPFICLISYNIIIGDTVTKVLHRLWPTIPYLFQNRYIIIFVCSCFVTLPLSLYRNIAKLSQVSLTGLILVLTTVLILIKRGYDTMPFISSGTRDIRVWNSNIAESIGVMAFAFMCQHNSFLIYHSMNDKTLSRWRIVTSLTATIAFVFAAAYALTGYIVFGQQTEGDLLENYCHWDTLINIARLIYAINIMLTFPLECLVCRQVIEIVCSKWTSFSSDRNHYIITILIVIASVILSLSTDCLGIVLELNGLLVASSLAYILPALCYLKLKPRSTEFSFDNICSYILLIIGILLTISGFVLPLRHALQEGYYCQHGIEPRYCTRMFPTAINHTKIKLRIKSSS</sequence>
<evidence type="ECO:0000259" key="16">
    <source>
        <dbReference type="PROSITE" id="PS51352"/>
    </source>
</evidence>
<evidence type="ECO:0000259" key="15">
    <source>
        <dbReference type="PROSITE" id="PS51324"/>
    </source>
</evidence>
<keyword evidence="11" id="KW-1015">Disulfide bond</keyword>
<dbReference type="Gene3D" id="1.20.120.310">
    <property type="entry name" value="ERV/ALR sulfhydryl oxidase domain"/>
    <property type="match status" value="1"/>
</dbReference>
<dbReference type="Proteomes" id="UP000663873">
    <property type="component" value="Unassembled WGS sequence"/>
</dbReference>
<dbReference type="EMBL" id="CAJOBP010001263">
    <property type="protein sequence ID" value="CAF4269166.1"/>
    <property type="molecule type" value="Genomic_DNA"/>
</dbReference>
<evidence type="ECO:0000256" key="8">
    <source>
        <dbReference type="ARBA" id="ARBA00022989"/>
    </source>
</evidence>
<dbReference type="SUPFAM" id="SSF52833">
    <property type="entry name" value="Thioredoxin-like"/>
    <property type="match status" value="1"/>
</dbReference>
<keyword evidence="12" id="KW-0325">Glycoprotein</keyword>